<evidence type="ECO:0000256" key="4">
    <source>
        <dbReference type="RuleBase" id="RU367022"/>
    </source>
</evidence>
<dbReference type="HOGENOM" id="CLU_079690_4_0_1"/>
<keyword evidence="4" id="KW-0187">Copper transport</keyword>
<keyword evidence="3 4" id="KW-0472">Membrane</keyword>
<evidence type="ECO:0000313" key="5">
    <source>
        <dbReference type="EMBL" id="KIM83189.1"/>
    </source>
</evidence>
<dbReference type="STRING" id="765440.A0A0C3FUV7"/>
<dbReference type="InParanoid" id="A0A0C3FUV7"/>
<gene>
    <name evidence="5" type="ORF">PILCRDRAFT_819405</name>
</gene>
<reference evidence="6" key="2">
    <citation type="submission" date="2015-01" db="EMBL/GenBank/DDBJ databases">
        <title>Evolutionary Origins and Diversification of the Mycorrhizal Mutualists.</title>
        <authorList>
            <consortium name="DOE Joint Genome Institute"/>
            <consortium name="Mycorrhizal Genomics Consortium"/>
            <person name="Kohler A."/>
            <person name="Kuo A."/>
            <person name="Nagy L.G."/>
            <person name="Floudas D."/>
            <person name="Copeland A."/>
            <person name="Barry K.W."/>
            <person name="Cichocki N."/>
            <person name="Veneault-Fourrey C."/>
            <person name="LaButti K."/>
            <person name="Lindquist E.A."/>
            <person name="Lipzen A."/>
            <person name="Lundell T."/>
            <person name="Morin E."/>
            <person name="Murat C."/>
            <person name="Riley R."/>
            <person name="Ohm R."/>
            <person name="Sun H."/>
            <person name="Tunlid A."/>
            <person name="Henrissat B."/>
            <person name="Grigoriev I.V."/>
            <person name="Hibbett D.S."/>
            <person name="Martin F."/>
        </authorList>
    </citation>
    <scope>NUCLEOTIDE SEQUENCE [LARGE SCALE GENOMIC DNA]</scope>
    <source>
        <strain evidence="6">F 1598</strain>
    </source>
</reference>
<keyword evidence="2 4" id="KW-1133">Transmembrane helix</keyword>
<dbReference type="EMBL" id="KN832991">
    <property type="protein sequence ID" value="KIM83189.1"/>
    <property type="molecule type" value="Genomic_DNA"/>
</dbReference>
<organism evidence="5 6">
    <name type="scientific">Piloderma croceum (strain F 1598)</name>
    <dbReference type="NCBI Taxonomy" id="765440"/>
    <lineage>
        <taxon>Eukaryota</taxon>
        <taxon>Fungi</taxon>
        <taxon>Dikarya</taxon>
        <taxon>Basidiomycota</taxon>
        <taxon>Agaricomycotina</taxon>
        <taxon>Agaricomycetes</taxon>
        <taxon>Agaricomycetidae</taxon>
        <taxon>Atheliales</taxon>
        <taxon>Atheliaceae</taxon>
        <taxon>Piloderma</taxon>
    </lineage>
</organism>
<dbReference type="AlphaFoldDB" id="A0A0C3FUV7"/>
<proteinExistence type="inferred from homology"/>
<evidence type="ECO:0000256" key="2">
    <source>
        <dbReference type="ARBA" id="ARBA00022989"/>
    </source>
</evidence>
<dbReference type="PANTHER" id="PTHR12483:SF115">
    <property type="entry name" value="COPPER TRANSPORT PROTEIN"/>
    <property type="match status" value="1"/>
</dbReference>
<keyword evidence="4" id="KW-0406">Ion transport</keyword>
<dbReference type="OrthoDB" id="161814at2759"/>
<dbReference type="InterPro" id="IPR007274">
    <property type="entry name" value="Cop_transporter"/>
</dbReference>
<reference evidence="5 6" key="1">
    <citation type="submission" date="2014-04" db="EMBL/GenBank/DDBJ databases">
        <authorList>
            <consortium name="DOE Joint Genome Institute"/>
            <person name="Kuo A."/>
            <person name="Tarkka M."/>
            <person name="Buscot F."/>
            <person name="Kohler A."/>
            <person name="Nagy L.G."/>
            <person name="Floudas D."/>
            <person name="Copeland A."/>
            <person name="Barry K.W."/>
            <person name="Cichocki N."/>
            <person name="Veneault-Fourrey C."/>
            <person name="LaButti K."/>
            <person name="Lindquist E.A."/>
            <person name="Lipzen A."/>
            <person name="Lundell T."/>
            <person name="Morin E."/>
            <person name="Murat C."/>
            <person name="Sun H."/>
            <person name="Tunlid A."/>
            <person name="Henrissat B."/>
            <person name="Grigoriev I.V."/>
            <person name="Hibbett D.S."/>
            <person name="Martin F."/>
            <person name="Nordberg H.P."/>
            <person name="Cantor M.N."/>
            <person name="Hua S.X."/>
        </authorList>
    </citation>
    <scope>NUCLEOTIDE SEQUENCE [LARGE SCALE GENOMIC DNA]</scope>
    <source>
        <strain evidence="5 6">F 1598</strain>
    </source>
</reference>
<keyword evidence="6" id="KW-1185">Reference proteome</keyword>
<protein>
    <recommendedName>
        <fullName evidence="4">Copper transport protein</fullName>
    </recommendedName>
</protein>
<evidence type="ECO:0000256" key="1">
    <source>
        <dbReference type="ARBA" id="ARBA00022692"/>
    </source>
</evidence>
<dbReference type="Proteomes" id="UP000054166">
    <property type="component" value="Unassembled WGS sequence"/>
</dbReference>
<keyword evidence="4" id="KW-0186">Copper</keyword>
<dbReference type="Pfam" id="PF04145">
    <property type="entry name" value="Ctr"/>
    <property type="match status" value="1"/>
</dbReference>
<accession>A0A0C3FUV7</accession>
<evidence type="ECO:0000256" key="3">
    <source>
        <dbReference type="ARBA" id="ARBA00023136"/>
    </source>
</evidence>
<dbReference type="FunCoup" id="A0A0C3FUV7">
    <property type="interactions" value="138"/>
</dbReference>
<feature type="transmembrane region" description="Helical" evidence="4">
    <location>
        <begin position="41"/>
        <end position="60"/>
    </location>
</feature>
<dbReference type="PANTHER" id="PTHR12483">
    <property type="entry name" value="SOLUTE CARRIER FAMILY 31 COPPER TRANSPORTERS"/>
    <property type="match status" value="1"/>
</dbReference>
<keyword evidence="4" id="KW-0813">Transport</keyword>
<dbReference type="GO" id="GO:0016020">
    <property type="term" value="C:membrane"/>
    <property type="evidence" value="ECO:0007669"/>
    <property type="project" value="UniProtKB-SubCell"/>
</dbReference>
<name>A0A0C3FUV7_PILCF</name>
<evidence type="ECO:0000313" key="6">
    <source>
        <dbReference type="Proteomes" id="UP000054166"/>
    </source>
</evidence>
<keyword evidence="1 4" id="KW-0812">Transmembrane</keyword>
<dbReference type="GO" id="GO:0005375">
    <property type="term" value="F:copper ion transmembrane transporter activity"/>
    <property type="evidence" value="ECO:0007669"/>
    <property type="project" value="UniProtKB-UniRule"/>
</dbReference>
<sequence length="193" mass="20991">MDHGDHAGHNMGPRCSMNMLWNTQVIDTCIVFPQWHIRSNASFVLSFFVIVALGVLYEYLREVQKEVDRKIAASLRGNGAERVSRVESREGSTSPDRLGEVEDAGLLTGRRVLKKTLSGGTPVPLVARSIRAILYGASVFLSFFLMLVFMTYNAYLILAVVIGAALGHFIFGDTINVEGVLSGATGGKGMACH</sequence>
<comment type="subcellular location">
    <subcellularLocation>
        <location evidence="4">Membrane</location>
        <topology evidence="4">Multi-pass membrane protein</topology>
    </subcellularLocation>
</comment>
<comment type="similarity">
    <text evidence="4">Belongs to the copper transporter (Ctr) (TC 1.A.56) family. SLC31A subfamily.</text>
</comment>